<evidence type="ECO:0000313" key="3">
    <source>
        <dbReference type="Proteomes" id="UP001296104"/>
    </source>
</evidence>
<keyword evidence="3" id="KW-1185">Reference proteome</keyword>
<name>A0AAI9EAC6_9PEZI</name>
<reference evidence="2" key="1">
    <citation type="submission" date="2023-11" db="EMBL/GenBank/DDBJ databases">
        <authorList>
            <person name="Alioto T."/>
            <person name="Alioto T."/>
            <person name="Gomez Garrido J."/>
        </authorList>
    </citation>
    <scope>NUCLEOTIDE SEQUENCE</scope>
</reference>
<evidence type="ECO:0000313" key="2">
    <source>
        <dbReference type="EMBL" id="CAK3991387.1"/>
    </source>
</evidence>
<accession>A0AAI9EAC6</accession>
<gene>
    <name evidence="2" type="ORF">LECACI_7A003968</name>
</gene>
<sequence>MTFFKRLSDGFWSYVSPRKANSAAATPLPTPQTDPPAFQKPAIPRLSPMKRRSSLSASIRDISRHARSMSPGERIGNWRVRSSSSQASSKFVGGKRKREYAIESPSAGRMGKLRRVDRDSSANHGYDDYIDQQTVLHEDDDSRATSSLRHASGSPRFPRYKSPTLDEYAEEEDATSVGNTLVVSENQEYTPATRRVVDIPEESALPNIDEDELRAKGYDDDYISLIRRIALRGHEPLLPSFLRLDHKFFPDALFEETDDAFITSVRGEHFKAGKALDRLIDLGGRVRDRIETQSKVAPEQQVKRHMEKYIKWAMEDAGFDDRTRIPILAMEFQPAGTEAAILKANALKKCKRLASRYREALRVKQSVEFSPVSLSSRSTLLSCPLPTFYALVASHQVVAIMAYRPDSEIQELNPMAFFNFKERNYDVWNALALAILVNHVRNVHQRIADETGLGLKEGLSDDEIDRMASDPDA</sequence>
<feature type="compositionally biased region" description="Basic and acidic residues" evidence="1">
    <location>
        <begin position="114"/>
        <end position="127"/>
    </location>
</feature>
<proteinExistence type="predicted"/>
<dbReference type="Proteomes" id="UP001296104">
    <property type="component" value="Unassembled WGS sequence"/>
</dbReference>
<feature type="region of interest" description="Disordered" evidence="1">
    <location>
        <begin position="22"/>
        <end position="162"/>
    </location>
</feature>
<dbReference type="EMBL" id="CAVMBE010000020">
    <property type="protein sequence ID" value="CAK3991387.1"/>
    <property type="molecule type" value="Genomic_DNA"/>
</dbReference>
<organism evidence="2 3">
    <name type="scientific">Lecanosticta acicola</name>
    <dbReference type="NCBI Taxonomy" id="111012"/>
    <lineage>
        <taxon>Eukaryota</taxon>
        <taxon>Fungi</taxon>
        <taxon>Dikarya</taxon>
        <taxon>Ascomycota</taxon>
        <taxon>Pezizomycotina</taxon>
        <taxon>Dothideomycetes</taxon>
        <taxon>Dothideomycetidae</taxon>
        <taxon>Mycosphaerellales</taxon>
        <taxon>Mycosphaerellaceae</taxon>
        <taxon>Lecanosticta</taxon>
    </lineage>
</organism>
<evidence type="ECO:0000256" key="1">
    <source>
        <dbReference type="SAM" id="MobiDB-lite"/>
    </source>
</evidence>
<dbReference type="AlphaFoldDB" id="A0AAI9EAC6"/>
<comment type="caution">
    <text evidence="2">The sequence shown here is derived from an EMBL/GenBank/DDBJ whole genome shotgun (WGS) entry which is preliminary data.</text>
</comment>
<protein>
    <submittedName>
        <fullName evidence="2">Uncharacterized protein</fullName>
    </submittedName>
</protein>